<keyword evidence="2" id="KW-1185">Reference proteome</keyword>
<sequence length="74" mass="8470">LLFQPIDLQLMKGIGKTNLLFTRVFLMWGEKQPKNSRKCIASTTHQRVNCTLDKCTLSLSAQHFGLTKFPVVNY</sequence>
<proteinExistence type="predicted"/>
<feature type="non-terminal residue" evidence="1">
    <location>
        <position position="1"/>
    </location>
</feature>
<evidence type="ECO:0000313" key="2">
    <source>
        <dbReference type="Proteomes" id="UP000054843"/>
    </source>
</evidence>
<accession>A0A0V1N1B0</accession>
<dbReference type="AlphaFoldDB" id="A0A0V1N1B0"/>
<comment type="caution">
    <text evidence="1">The sequence shown here is derived from an EMBL/GenBank/DDBJ whole genome shotgun (WGS) entry which is preliminary data.</text>
</comment>
<organism evidence="1 2">
    <name type="scientific">Trichinella papuae</name>
    <dbReference type="NCBI Taxonomy" id="268474"/>
    <lineage>
        <taxon>Eukaryota</taxon>
        <taxon>Metazoa</taxon>
        <taxon>Ecdysozoa</taxon>
        <taxon>Nematoda</taxon>
        <taxon>Enoplea</taxon>
        <taxon>Dorylaimia</taxon>
        <taxon>Trichinellida</taxon>
        <taxon>Trichinellidae</taxon>
        <taxon>Trichinella</taxon>
    </lineage>
</organism>
<reference evidence="1 2" key="1">
    <citation type="submission" date="2015-01" db="EMBL/GenBank/DDBJ databases">
        <title>Evolution of Trichinella species and genotypes.</title>
        <authorList>
            <person name="Korhonen P.K."/>
            <person name="Edoardo P."/>
            <person name="Giuseppe L.R."/>
            <person name="Gasser R.B."/>
        </authorList>
    </citation>
    <scope>NUCLEOTIDE SEQUENCE [LARGE SCALE GENOMIC DNA]</scope>
    <source>
        <strain evidence="1">ISS1980</strain>
    </source>
</reference>
<protein>
    <submittedName>
        <fullName evidence="1">Uncharacterized protein</fullName>
    </submittedName>
</protein>
<dbReference type="EMBL" id="JYDO01000016">
    <property type="protein sequence ID" value="KRZ77815.1"/>
    <property type="molecule type" value="Genomic_DNA"/>
</dbReference>
<gene>
    <name evidence="1" type="ORF">T10_3816</name>
</gene>
<dbReference type="Proteomes" id="UP000054843">
    <property type="component" value="Unassembled WGS sequence"/>
</dbReference>
<name>A0A0V1N1B0_9BILA</name>
<feature type="non-terminal residue" evidence="1">
    <location>
        <position position="74"/>
    </location>
</feature>
<evidence type="ECO:0000313" key="1">
    <source>
        <dbReference type="EMBL" id="KRZ77815.1"/>
    </source>
</evidence>